<keyword evidence="4" id="KW-1185">Reference proteome</keyword>
<dbReference type="EMBL" id="LKCW01000062">
    <property type="protein sequence ID" value="KPM41578.1"/>
    <property type="molecule type" value="Genomic_DNA"/>
</dbReference>
<feature type="compositionally biased region" description="Low complexity" evidence="2">
    <location>
        <begin position="308"/>
        <end position="321"/>
    </location>
</feature>
<dbReference type="PANTHER" id="PTHR12875">
    <property type="entry name" value="GOLGI TO ER TRAFFIC PROTEIN 4 HOMOLOG"/>
    <property type="match status" value="1"/>
</dbReference>
<name>A0A0P7B6Q6_9HYPO</name>
<reference evidence="3 4" key="1">
    <citation type="submission" date="2015-09" db="EMBL/GenBank/DDBJ databases">
        <title>Draft genome of a European isolate of the apple canker pathogen Neonectria ditissima.</title>
        <authorList>
            <person name="Gomez-Cortecero A."/>
            <person name="Harrison R.J."/>
            <person name="Armitage A.D."/>
        </authorList>
    </citation>
    <scope>NUCLEOTIDE SEQUENCE [LARGE SCALE GENOMIC DNA]</scope>
    <source>
        <strain evidence="3 4">R09/05</strain>
    </source>
</reference>
<dbReference type="GO" id="GO:0045048">
    <property type="term" value="P:protein insertion into ER membrane"/>
    <property type="evidence" value="ECO:0007669"/>
    <property type="project" value="InterPro"/>
</dbReference>
<comment type="caution">
    <text evidence="3">The sequence shown here is derived from an EMBL/GenBank/DDBJ whole genome shotgun (WGS) entry which is preliminary data.</text>
</comment>
<organism evidence="3 4">
    <name type="scientific">Neonectria ditissima</name>
    <dbReference type="NCBI Taxonomy" id="78410"/>
    <lineage>
        <taxon>Eukaryota</taxon>
        <taxon>Fungi</taxon>
        <taxon>Dikarya</taxon>
        <taxon>Ascomycota</taxon>
        <taxon>Pezizomycotina</taxon>
        <taxon>Sordariomycetes</taxon>
        <taxon>Hypocreomycetidae</taxon>
        <taxon>Hypocreales</taxon>
        <taxon>Nectriaceae</taxon>
        <taxon>Neonectria</taxon>
    </lineage>
</organism>
<evidence type="ECO:0000313" key="4">
    <source>
        <dbReference type="Proteomes" id="UP000050424"/>
    </source>
</evidence>
<dbReference type="STRING" id="78410.A0A0P7B6Q6"/>
<sequence length="331" mass="36130">MASKVDRIVARLQSRIAEGDYYEAQQQTRVAASRYIKTSNWPAAIDILASVAQPLLRAGQGGSGGDLCIMLVDVYRQAELKPDAAAKGRLLTCLRLFDAEEPTRKKFVGEMIGWSAKFGEFPAGDAELHHVAGSLYAEEHDTYEAEKHLILGTKDSPEVLTKMEYKWYKEGEPHQAGLFAGRAVLPYLLIGNVRAANTCYRLFASTLSTDNPSLGVQDVSGTSGDIRIFPSLPLLNFLGFLLMAVQRAAPELYKGLVSKYATQINEAESWADALQMIGEMYFGITQPRKSNPLMDMMSGLFSGGAPGGAPQQQQRRPTPRGLDAPAPEGLD</sequence>
<feature type="region of interest" description="Disordered" evidence="2">
    <location>
        <begin position="299"/>
        <end position="331"/>
    </location>
</feature>
<evidence type="ECO:0000313" key="3">
    <source>
        <dbReference type="EMBL" id="KPM41578.1"/>
    </source>
</evidence>
<dbReference type="Pfam" id="PF04190">
    <property type="entry name" value="GET4"/>
    <property type="match status" value="1"/>
</dbReference>
<comment type="similarity">
    <text evidence="1">Belongs to the GET4 family.</text>
</comment>
<dbReference type="InterPro" id="IPR011990">
    <property type="entry name" value="TPR-like_helical_dom_sf"/>
</dbReference>
<dbReference type="PANTHER" id="PTHR12875:SF0">
    <property type="entry name" value="GOLGI TO ER TRAFFIC PROTEIN 4 HOMOLOG"/>
    <property type="match status" value="1"/>
</dbReference>
<dbReference type="Proteomes" id="UP000050424">
    <property type="component" value="Unassembled WGS sequence"/>
</dbReference>
<evidence type="ECO:0000256" key="1">
    <source>
        <dbReference type="ARBA" id="ARBA00005351"/>
    </source>
</evidence>
<gene>
    <name evidence="3" type="ORF">AK830_g4954</name>
</gene>
<dbReference type="AlphaFoldDB" id="A0A0P7B6Q6"/>
<evidence type="ECO:0000256" key="2">
    <source>
        <dbReference type="SAM" id="MobiDB-lite"/>
    </source>
</evidence>
<evidence type="ECO:0008006" key="5">
    <source>
        <dbReference type="Google" id="ProtNLM"/>
    </source>
</evidence>
<dbReference type="OrthoDB" id="10252405at2759"/>
<proteinExistence type="inferred from homology"/>
<dbReference type="InterPro" id="IPR007317">
    <property type="entry name" value="GET4"/>
</dbReference>
<dbReference type="Gene3D" id="1.25.40.10">
    <property type="entry name" value="Tetratricopeptide repeat domain"/>
    <property type="match status" value="1"/>
</dbReference>
<protein>
    <recommendedName>
        <fullName evidence="5">Golgi to ER traffic protein 4</fullName>
    </recommendedName>
</protein>
<dbReference type="FunFam" id="1.25.40.10:FF:000272">
    <property type="entry name" value="DUF410 domain protein"/>
    <property type="match status" value="1"/>
</dbReference>
<dbReference type="GO" id="GO:0072380">
    <property type="term" value="C:TRC complex"/>
    <property type="evidence" value="ECO:0007669"/>
    <property type="project" value="TreeGrafter"/>
</dbReference>
<accession>A0A0P7B6Q6</accession>